<proteinExistence type="predicted"/>
<dbReference type="Gene3D" id="1.20.58.520">
    <property type="entry name" value="Amidohydrolase"/>
    <property type="match status" value="1"/>
</dbReference>
<accession>A0A6A6VGW9</accession>
<dbReference type="GO" id="GO:0016810">
    <property type="term" value="F:hydrolase activity, acting on carbon-nitrogen (but not peptide) bonds"/>
    <property type="evidence" value="ECO:0007669"/>
    <property type="project" value="InterPro"/>
</dbReference>
<dbReference type="SUPFAM" id="SSF51338">
    <property type="entry name" value="Composite domain of metallo-dependent hydrolases"/>
    <property type="match status" value="1"/>
</dbReference>
<evidence type="ECO:0000313" key="3">
    <source>
        <dbReference type="Proteomes" id="UP000799440"/>
    </source>
</evidence>
<protein>
    <recommendedName>
        <fullName evidence="1">Amidohydrolase-related domain-containing protein</fullName>
    </recommendedName>
</protein>
<name>A0A6A6VGW9_9PLEO</name>
<dbReference type="AlphaFoldDB" id="A0A6A6VGW9"/>
<dbReference type="Gene3D" id="3.30.110.90">
    <property type="entry name" value="Amidohydrolase"/>
    <property type="match status" value="1"/>
</dbReference>
<dbReference type="PANTHER" id="PTHR43135">
    <property type="entry name" value="ALPHA-D-RIBOSE 1-METHYLPHOSPHONATE 5-TRIPHOSPHATE DIPHOSPHATASE"/>
    <property type="match status" value="1"/>
</dbReference>
<keyword evidence="3" id="KW-1185">Reference proteome</keyword>
<dbReference type="Pfam" id="PF01979">
    <property type="entry name" value="Amidohydro_1"/>
    <property type="match status" value="1"/>
</dbReference>
<dbReference type="PANTHER" id="PTHR43135:SF3">
    <property type="entry name" value="ALPHA-D-RIBOSE 1-METHYLPHOSPHONATE 5-TRIPHOSPHATE DIPHOSPHATASE"/>
    <property type="match status" value="1"/>
</dbReference>
<sequence>MTSTFILRDLRLFTGTTTIEKGYIQITSGLITSLGPISQCPDLPIPTFSLPHHTLLPGLIDAHIHADKGNPLALTQSLAFGITTVCDMANELPNVQKLHKQTKEADTADYKTAGQAATIENGWPIPVITAHDKSEETLREIASWPKLKTREDVVEYLDWNTREMKPDYIKLMHESGTSLGMQLEYPSVELQKIIVEEAKKRGYLVVAHALSLRDALEVLEAGVDGTTHTICDQPPTRELVEAYKRNGAWCNPTLAAIGSLTTEGQELQERFAHDERVESILAEAEGQKMCKCMAMGMNHSKVENAYESVRMLREAGVDIICGSDAAGPALGTAYGLTMHHELHLFVKKIGMSPEEALKSATSLTASRFKFEDRGRLAEGLKGDLLLVEGNPLEDINDTLNIRGVWRDGKLCSVWRDRFSGGKTG</sequence>
<dbReference type="InterPro" id="IPR051781">
    <property type="entry name" value="Metallo-dep_Hydrolase"/>
</dbReference>
<dbReference type="Gene3D" id="2.30.40.10">
    <property type="entry name" value="Urease, subunit C, domain 1"/>
    <property type="match status" value="1"/>
</dbReference>
<dbReference type="Proteomes" id="UP000799440">
    <property type="component" value="Unassembled WGS sequence"/>
</dbReference>
<dbReference type="EMBL" id="MU006569">
    <property type="protein sequence ID" value="KAF2748347.1"/>
    <property type="molecule type" value="Genomic_DNA"/>
</dbReference>
<dbReference type="Gene3D" id="3.40.50.10910">
    <property type="entry name" value="Amidohydrolase"/>
    <property type="match status" value="1"/>
</dbReference>
<dbReference type="InterPro" id="IPR032466">
    <property type="entry name" value="Metal_Hydrolase"/>
</dbReference>
<dbReference type="InterPro" id="IPR006680">
    <property type="entry name" value="Amidohydro-rel"/>
</dbReference>
<evidence type="ECO:0000313" key="2">
    <source>
        <dbReference type="EMBL" id="KAF2748347.1"/>
    </source>
</evidence>
<gene>
    <name evidence="2" type="ORF">M011DRAFT_466755</name>
</gene>
<reference evidence="2" key="1">
    <citation type="journal article" date="2020" name="Stud. Mycol.">
        <title>101 Dothideomycetes genomes: a test case for predicting lifestyles and emergence of pathogens.</title>
        <authorList>
            <person name="Haridas S."/>
            <person name="Albert R."/>
            <person name="Binder M."/>
            <person name="Bloem J."/>
            <person name="Labutti K."/>
            <person name="Salamov A."/>
            <person name="Andreopoulos B."/>
            <person name="Baker S."/>
            <person name="Barry K."/>
            <person name="Bills G."/>
            <person name="Bluhm B."/>
            <person name="Cannon C."/>
            <person name="Castanera R."/>
            <person name="Culley D."/>
            <person name="Daum C."/>
            <person name="Ezra D."/>
            <person name="Gonzalez J."/>
            <person name="Henrissat B."/>
            <person name="Kuo A."/>
            <person name="Liang C."/>
            <person name="Lipzen A."/>
            <person name="Lutzoni F."/>
            <person name="Magnuson J."/>
            <person name="Mondo S."/>
            <person name="Nolan M."/>
            <person name="Ohm R."/>
            <person name="Pangilinan J."/>
            <person name="Park H.-J."/>
            <person name="Ramirez L."/>
            <person name="Alfaro M."/>
            <person name="Sun H."/>
            <person name="Tritt A."/>
            <person name="Yoshinaga Y."/>
            <person name="Zwiers L.-H."/>
            <person name="Turgeon B."/>
            <person name="Goodwin S."/>
            <person name="Spatafora J."/>
            <person name="Crous P."/>
            <person name="Grigoriev I."/>
        </authorList>
    </citation>
    <scope>NUCLEOTIDE SEQUENCE</scope>
    <source>
        <strain evidence="2">CBS 119925</strain>
    </source>
</reference>
<feature type="domain" description="Amidohydrolase-related" evidence="1">
    <location>
        <begin position="54"/>
        <end position="410"/>
    </location>
</feature>
<dbReference type="OrthoDB" id="5595695at2759"/>
<dbReference type="InterPro" id="IPR011059">
    <property type="entry name" value="Metal-dep_hydrolase_composite"/>
</dbReference>
<organism evidence="2 3">
    <name type="scientific">Sporormia fimetaria CBS 119925</name>
    <dbReference type="NCBI Taxonomy" id="1340428"/>
    <lineage>
        <taxon>Eukaryota</taxon>
        <taxon>Fungi</taxon>
        <taxon>Dikarya</taxon>
        <taxon>Ascomycota</taxon>
        <taxon>Pezizomycotina</taxon>
        <taxon>Dothideomycetes</taxon>
        <taxon>Pleosporomycetidae</taxon>
        <taxon>Pleosporales</taxon>
        <taxon>Sporormiaceae</taxon>
        <taxon>Sporormia</taxon>
    </lineage>
</organism>
<evidence type="ECO:0000259" key="1">
    <source>
        <dbReference type="Pfam" id="PF01979"/>
    </source>
</evidence>
<dbReference type="SUPFAM" id="SSF51556">
    <property type="entry name" value="Metallo-dependent hydrolases"/>
    <property type="match status" value="1"/>
</dbReference>